<dbReference type="InterPro" id="IPR052358">
    <property type="entry name" value="Aro_Compnd_Degr_Hydrolases"/>
</dbReference>
<evidence type="ECO:0000313" key="3">
    <source>
        <dbReference type="Proteomes" id="UP000523007"/>
    </source>
</evidence>
<protein>
    <submittedName>
        <fullName evidence="2">Putative TIM-barrel fold metal-dependent hydrolase</fullName>
    </submittedName>
</protein>
<sequence length="257" mass="27204">MFDAHLHIIDPRFPLVANQGYRPEPFTVADYRARVAGLGVTGGAVVAGSYQGYATDYLVTALRELGEGFVGVAQVPPDVPDARLYELHTAGVRALRFNLRRRVGSGDTDTAADIDGLVELGERAARLLGWPAEFYVDARELPALAPRIAALPRVSVDHLGLSAEGLPALLDLVAAGARVKATGFGRVDMDVASALRSIAAVDRGALMFGTDLPSTRAARPFQPADRDLVVRALGAEVAEDVLAANARVFYGIDAADT</sequence>
<keyword evidence="2" id="KW-0378">Hydrolase</keyword>
<name>A0A7W7RET7_9ACTN</name>
<evidence type="ECO:0000313" key="2">
    <source>
        <dbReference type="EMBL" id="MBB4930116.1"/>
    </source>
</evidence>
<keyword evidence="3" id="KW-1185">Reference proteome</keyword>
<dbReference type="AlphaFoldDB" id="A0A7W7RET7"/>
<dbReference type="PANTHER" id="PTHR35563:SF2">
    <property type="entry name" value="BARREL METAL-DEPENDENT HYDROLASE, PUTATIVE (AFU_ORTHOLOGUE AFUA_1G16240)-RELATED"/>
    <property type="match status" value="1"/>
</dbReference>
<organism evidence="2 3">
    <name type="scientific">Lipingzhangella halophila</name>
    <dbReference type="NCBI Taxonomy" id="1783352"/>
    <lineage>
        <taxon>Bacteria</taxon>
        <taxon>Bacillati</taxon>
        <taxon>Actinomycetota</taxon>
        <taxon>Actinomycetes</taxon>
        <taxon>Streptosporangiales</taxon>
        <taxon>Nocardiopsidaceae</taxon>
        <taxon>Lipingzhangella</taxon>
    </lineage>
</organism>
<dbReference type="Proteomes" id="UP000523007">
    <property type="component" value="Unassembled WGS sequence"/>
</dbReference>
<dbReference type="PANTHER" id="PTHR35563">
    <property type="entry name" value="BARREL METAL-DEPENDENT HYDROLASE, PUTATIVE (AFU_ORTHOLOGUE AFUA_1G16240)-RELATED"/>
    <property type="match status" value="1"/>
</dbReference>
<accession>A0A7W7RET7</accession>
<dbReference type="InterPro" id="IPR006680">
    <property type="entry name" value="Amidohydro-rel"/>
</dbReference>
<dbReference type="Pfam" id="PF04909">
    <property type="entry name" value="Amidohydro_2"/>
    <property type="match status" value="1"/>
</dbReference>
<dbReference type="EMBL" id="JACHJT010000001">
    <property type="protein sequence ID" value="MBB4930116.1"/>
    <property type="molecule type" value="Genomic_DNA"/>
</dbReference>
<gene>
    <name evidence="2" type="ORF">F4561_000936</name>
</gene>
<reference evidence="2 3" key="1">
    <citation type="submission" date="2020-08" db="EMBL/GenBank/DDBJ databases">
        <title>Sequencing the genomes of 1000 actinobacteria strains.</title>
        <authorList>
            <person name="Klenk H.-P."/>
        </authorList>
    </citation>
    <scope>NUCLEOTIDE SEQUENCE [LARGE SCALE GENOMIC DNA]</scope>
    <source>
        <strain evidence="2 3">DSM 102030</strain>
    </source>
</reference>
<comment type="caution">
    <text evidence="2">The sequence shown here is derived from an EMBL/GenBank/DDBJ whole genome shotgun (WGS) entry which is preliminary data.</text>
</comment>
<feature type="domain" description="Amidohydrolase-related" evidence="1">
    <location>
        <begin position="3"/>
        <end position="252"/>
    </location>
</feature>
<dbReference type="InterPro" id="IPR032466">
    <property type="entry name" value="Metal_Hydrolase"/>
</dbReference>
<dbReference type="SUPFAM" id="SSF51556">
    <property type="entry name" value="Metallo-dependent hydrolases"/>
    <property type="match status" value="1"/>
</dbReference>
<proteinExistence type="predicted"/>
<evidence type="ECO:0000259" key="1">
    <source>
        <dbReference type="Pfam" id="PF04909"/>
    </source>
</evidence>
<dbReference type="Gene3D" id="3.20.20.140">
    <property type="entry name" value="Metal-dependent hydrolases"/>
    <property type="match status" value="1"/>
</dbReference>
<dbReference type="RefSeq" id="WP_312885143.1">
    <property type="nucleotide sequence ID" value="NZ_JACHJT010000001.1"/>
</dbReference>
<dbReference type="GO" id="GO:0016787">
    <property type="term" value="F:hydrolase activity"/>
    <property type="evidence" value="ECO:0007669"/>
    <property type="project" value="UniProtKB-KW"/>
</dbReference>